<dbReference type="Proteomes" id="UP000003781">
    <property type="component" value="Unassembled WGS sequence"/>
</dbReference>
<dbReference type="EMBL" id="AAXW01000037">
    <property type="protein sequence ID" value="EAZ89761.1"/>
    <property type="molecule type" value="Genomic_DNA"/>
</dbReference>
<gene>
    <name evidence="1" type="ORF">CY0110_29119</name>
</gene>
<comment type="caution">
    <text evidence="1">The sequence shown here is derived from an EMBL/GenBank/DDBJ whole genome shotgun (WGS) entry which is preliminary data.</text>
</comment>
<protein>
    <submittedName>
        <fullName evidence="1">Uncharacterized protein</fullName>
    </submittedName>
</protein>
<organism evidence="1 2">
    <name type="scientific">Crocosphaera chwakensis CCY0110</name>
    <dbReference type="NCBI Taxonomy" id="391612"/>
    <lineage>
        <taxon>Bacteria</taxon>
        <taxon>Bacillati</taxon>
        <taxon>Cyanobacteriota</taxon>
        <taxon>Cyanophyceae</taxon>
        <taxon>Oscillatoriophycideae</taxon>
        <taxon>Chroococcales</taxon>
        <taxon>Aphanothecaceae</taxon>
        <taxon>Crocosphaera</taxon>
        <taxon>Crocosphaera chwakensis</taxon>
    </lineage>
</organism>
<keyword evidence="2" id="KW-1185">Reference proteome</keyword>
<proteinExistence type="predicted"/>
<sequence length="63" mass="7083">MKQGDKEDFDGKNLQCLPPLPSLPSLLKLEIFATQLGNAMRRVGRACHCEVKYVIKTQADHKT</sequence>
<evidence type="ECO:0000313" key="2">
    <source>
        <dbReference type="Proteomes" id="UP000003781"/>
    </source>
</evidence>
<evidence type="ECO:0000313" key="1">
    <source>
        <dbReference type="EMBL" id="EAZ89761.1"/>
    </source>
</evidence>
<dbReference type="AlphaFoldDB" id="A3IUR8"/>
<name>A3IUR8_9CHRO</name>
<reference evidence="1 2" key="1">
    <citation type="submission" date="2007-03" db="EMBL/GenBank/DDBJ databases">
        <authorList>
            <person name="Stal L."/>
            <person name="Ferriera S."/>
            <person name="Johnson J."/>
            <person name="Kravitz S."/>
            <person name="Beeson K."/>
            <person name="Sutton G."/>
            <person name="Rogers Y.-H."/>
            <person name="Friedman R."/>
            <person name="Frazier M."/>
            <person name="Venter J.C."/>
        </authorList>
    </citation>
    <scope>NUCLEOTIDE SEQUENCE [LARGE SCALE GENOMIC DNA]</scope>
    <source>
        <strain evidence="1 2">CCY0110</strain>
    </source>
</reference>
<accession>A3IUR8</accession>